<feature type="region of interest" description="Disordered" evidence="1">
    <location>
        <begin position="32"/>
        <end position="52"/>
    </location>
</feature>
<evidence type="ECO:0000256" key="1">
    <source>
        <dbReference type="SAM" id="MobiDB-lite"/>
    </source>
</evidence>
<gene>
    <name evidence="2" type="ORF">DERYTH_LOCUS15971</name>
</gene>
<dbReference type="AlphaFoldDB" id="A0A9N9ILG5"/>
<dbReference type="EMBL" id="CAJVPY010013441">
    <property type="protein sequence ID" value="CAG8740577.1"/>
    <property type="molecule type" value="Genomic_DNA"/>
</dbReference>
<reference evidence="2" key="1">
    <citation type="submission" date="2021-06" db="EMBL/GenBank/DDBJ databases">
        <authorList>
            <person name="Kallberg Y."/>
            <person name="Tangrot J."/>
            <person name="Rosling A."/>
        </authorList>
    </citation>
    <scope>NUCLEOTIDE SEQUENCE</scope>
    <source>
        <strain evidence="2">MA453B</strain>
    </source>
</reference>
<accession>A0A9N9ILG5</accession>
<dbReference type="OrthoDB" id="2427212at2759"/>
<proteinExistence type="predicted"/>
<protein>
    <submittedName>
        <fullName evidence="2">20084_t:CDS:1</fullName>
    </submittedName>
</protein>
<feature type="compositionally biased region" description="Basic and acidic residues" evidence="1">
    <location>
        <begin position="34"/>
        <end position="46"/>
    </location>
</feature>
<dbReference type="Proteomes" id="UP000789405">
    <property type="component" value="Unassembled WGS sequence"/>
</dbReference>
<evidence type="ECO:0000313" key="2">
    <source>
        <dbReference type="EMBL" id="CAG8740577.1"/>
    </source>
</evidence>
<name>A0A9N9ILG5_9GLOM</name>
<sequence length="101" mass="11733">MSKLRAEITWNHHRKSDFTELPPTFHEVNVQDLTKLEEPGESKNTSDDFASIEELDKEEIKMMDTEDKDEKILSVHDVVHPAVDSNAKWDLITLFNEIELP</sequence>
<evidence type="ECO:0000313" key="3">
    <source>
        <dbReference type="Proteomes" id="UP000789405"/>
    </source>
</evidence>
<organism evidence="2 3">
    <name type="scientific">Dentiscutata erythropus</name>
    <dbReference type="NCBI Taxonomy" id="1348616"/>
    <lineage>
        <taxon>Eukaryota</taxon>
        <taxon>Fungi</taxon>
        <taxon>Fungi incertae sedis</taxon>
        <taxon>Mucoromycota</taxon>
        <taxon>Glomeromycotina</taxon>
        <taxon>Glomeromycetes</taxon>
        <taxon>Diversisporales</taxon>
        <taxon>Gigasporaceae</taxon>
        <taxon>Dentiscutata</taxon>
    </lineage>
</organism>
<keyword evidence="3" id="KW-1185">Reference proteome</keyword>
<comment type="caution">
    <text evidence="2">The sequence shown here is derived from an EMBL/GenBank/DDBJ whole genome shotgun (WGS) entry which is preliminary data.</text>
</comment>